<dbReference type="EMBL" id="BSOO01000016">
    <property type="protein sequence ID" value="GLR47951.1"/>
    <property type="molecule type" value="Genomic_DNA"/>
</dbReference>
<dbReference type="PANTHER" id="PTHR34772:SF1">
    <property type="entry name" value="RNA-BINDING PROTEIN HFQ"/>
    <property type="match status" value="1"/>
</dbReference>
<keyword evidence="6" id="KW-1185">Reference proteome</keyword>
<dbReference type="Proteomes" id="UP001156703">
    <property type="component" value="Unassembled WGS sequence"/>
</dbReference>
<proteinExistence type="inferred from homology"/>
<keyword evidence="2 3" id="KW-0346">Stress response</keyword>
<protein>
    <recommendedName>
        <fullName evidence="3">RNA-binding protein Hfq</fullName>
    </recommendedName>
</protein>
<reference evidence="6" key="1">
    <citation type="journal article" date="2019" name="Int. J. Syst. Evol. Microbiol.">
        <title>The Global Catalogue of Microorganisms (GCM) 10K type strain sequencing project: providing services to taxonomists for standard genome sequencing and annotation.</title>
        <authorList>
            <consortium name="The Broad Institute Genomics Platform"/>
            <consortium name="The Broad Institute Genome Sequencing Center for Infectious Disease"/>
            <person name="Wu L."/>
            <person name="Ma J."/>
        </authorList>
    </citation>
    <scope>NUCLEOTIDE SEQUENCE [LARGE SCALE GENOMIC DNA]</scope>
    <source>
        <strain evidence="6">NBRC 102146</strain>
    </source>
</reference>
<evidence type="ECO:0000256" key="3">
    <source>
        <dbReference type="HAMAP-Rule" id="MF_00436"/>
    </source>
</evidence>
<accession>A0ABQ5Z8W2</accession>
<dbReference type="PANTHER" id="PTHR34772">
    <property type="entry name" value="RNA-BINDING PROTEIN HFQ"/>
    <property type="match status" value="1"/>
</dbReference>
<dbReference type="NCBIfam" id="NF001602">
    <property type="entry name" value="PRK00395.1"/>
    <property type="match status" value="1"/>
</dbReference>
<comment type="subunit">
    <text evidence="3">Homohexamer.</text>
</comment>
<dbReference type="CDD" id="cd01716">
    <property type="entry name" value="Hfq"/>
    <property type="match status" value="2"/>
</dbReference>
<dbReference type="Gene3D" id="2.30.30.100">
    <property type="match status" value="2"/>
</dbReference>
<gene>
    <name evidence="3" type="primary">hfq</name>
    <name evidence="5" type="ORF">GCM10007925_16640</name>
</gene>
<evidence type="ECO:0000256" key="1">
    <source>
        <dbReference type="ARBA" id="ARBA00022884"/>
    </source>
</evidence>
<dbReference type="RefSeq" id="WP_029940779.1">
    <property type="nucleotide sequence ID" value="NZ_BSOO01000016.1"/>
</dbReference>
<feature type="domain" description="Sm" evidence="4">
    <location>
        <begin position="10"/>
        <end position="70"/>
    </location>
</feature>
<feature type="domain" description="Sm" evidence="4">
    <location>
        <begin position="92"/>
        <end position="152"/>
    </location>
</feature>
<dbReference type="InterPro" id="IPR047575">
    <property type="entry name" value="Sm"/>
</dbReference>
<name>A0ABQ5Z8W2_9SPHN</name>
<dbReference type="PROSITE" id="PS52002">
    <property type="entry name" value="SM"/>
    <property type="match status" value="2"/>
</dbReference>
<dbReference type="HAMAP" id="MF_00436">
    <property type="entry name" value="Hfq"/>
    <property type="match status" value="1"/>
</dbReference>
<evidence type="ECO:0000313" key="5">
    <source>
        <dbReference type="EMBL" id="GLR47951.1"/>
    </source>
</evidence>
<dbReference type="SUPFAM" id="SSF50182">
    <property type="entry name" value="Sm-like ribonucleoproteins"/>
    <property type="match status" value="2"/>
</dbReference>
<dbReference type="InterPro" id="IPR005001">
    <property type="entry name" value="Hfq"/>
</dbReference>
<comment type="similarity">
    <text evidence="3">Belongs to the Hfq family.</text>
</comment>
<comment type="caution">
    <text evidence="5">The sequence shown here is derived from an EMBL/GenBank/DDBJ whole genome shotgun (WGS) entry which is preliminary data.</text>
</comment>
<keyword evidence="1 3" id="KW-0694">RNA-binding</keyword>
<organism evidence="5 6">
    <name type="scientific">Sphingomonas astaxanthinifaciens DSM 22298</name>
    <dbReference type="NCBI Taxonomy" id="1123267"/>
    <lineage>
        <taxon>Bacteria</taxon>
        <taxon>Pseudomonadati</taxon>
        <taxon>Pseudomonadota</taxon>
        <taxon>Alphaproteobacteria</taxon>
        <taxon>Sphingomonadales</taxon>
        <taxon>Sphingomonadaceae</taxon>
        <taxon>Sphingomonas</taxon>
    </lineage>
</organism>
<sequence length="164" mass="18082">MPSKTLSLQDHFLNSLRRSRTPVTIFLVKGVKLTGVITWFDAFSLLLRRDGVNQLIYKHAMSTIMPARAPTDIDLASFRGTGVEEGRATLQDLFLAAAIRQREPMTVFLVNGVMLQGEVVAFNRFSMLLGRGAEVQLVYKHAVSTMQPGSQLQLGGVTDSEDGE</sequence>
<evidence type="ECO:0000256" key="2">
    <source>
        <dbReference type="ARBA" id="ARBA00023016"/>
    </source>
</evidence>
<dbReference type="Pfam" id="PF17209">
    <property type="entry name" value="Hfq"/>
    <property type="match status" value="2"/>
</dbReference>
<comment type="function">
    <text evidence="3">RNA chaperone that binds small regulatory RNA (sRNAs) and mRNAs to facilitate mRNA translational regulation in response to envelope stress, environmental stress and changes in metabolite concentrations. Also binds with high specificity to tRNAs.</text>
</comment>
<evidence type="ECO:0000313" key="6">
    <source>
        <dbReference type="Proteomes" id="UP001156703"/>
    </source>
</evidence>
<dbReference type="InterPro" id="IPR010920">
    <property type="entry name" value="LSM_dom_sf"/>
</dbReference>
<evidence type="ECO:0000259" key="4">
    <source>
        <dbReference type="PROSITE" id="PS52002"/>
    </source>
</evidence>
<dbReference type="NCBIfam" id="TIGR02383">
    <property type="entry name" value="Hfq"/>
    <property type="match status" value="2"/>
</dbReference>